<sequence>MTDTSSQRLSELLSKHDRIGLFLKMLLDCSPFWTRTVFLKWKSKRLSFFVQTTIKKQVQQLSVCNEELLDKLFLNLDQQDMYFRHLKTARQSFCVFQLLPSMHHTEGTGSGLLPTPNTIQIERITINPQTIQTVEQTMKDGTPRQRSIKDALIVMAAENGLIAAVTTKGSNTATARMISTQVHDGSIHNVTPKRLIALLPPLMESGVMKLKNHQQINTDTIKFLIGMTGQLNPRFLAEMMGFPKYWTELPFLRGVPTV</sequence>
<dbReference type="RefSeq" id="WP_380883822.1">
    <property type="nucleotide sequence ID" value="NZ_JBHUMB010000005.1"/>
</dbReference>
<dbReference type="EMBL" id="JBHUMB010000005">
    <property type="protein sequence ID" value="MFD2742424.1"/>
    <property type="molecule type" value="Genomic_DNA"/>
</dbReference>
<reference evidence="2" key="1">
    <citation type="journal article" date="2019" name="Int. J. Syst. Evol. Microbiol.">
        <title>The Global Catalogue of Microorganisms (GCM) 10K type strain sequencing project: providing services to taxonomists for standard genome sequencing and annotation.</title>
        <authorList>
            <consortium name="The Broad Institute Genomics Platform"/>
            <consortium name="The Broad Institute Genome Sequencing Center for Infectious Disease"/>
            <person name="Wu L."/>
            <person name="Ma J."/>
        </authorList>
    </citation>
    <scope>NUCLEOTIDE SEQUENCE [LARGE SCALE GENOMIC DNA]</scope>
    <source>
        <strain evidence="2">KCTC 42247</strain>
    </source>
</reference>
<accession>A0ABW5U9D1</accession>
<evidence type="ECO:0000313" key="1">
    <source>
        <dbReference type="EMBL" id="MFD2742424.1"/>
    </source>
</evidence>
<proteinExistence type="predicted"/>
<name>A0ABW5U9D1_9SPHI</name>
<dbReference type="Proteomes" id="UP001597418">
    <property type="component" value="Unassembled WGS sequence"/>
</dbReference>
<keyword evidence="2" id="KW-1185">Reference proteome</keyword>
<evidence type="ECO:0000313" key="2">
    <source>
        <dbReference type="Proteomes" id="UP001597418"/>
    </source>
</evidence>
<organism evidence="1 2">
    <name type="scientific">Sphingobacterium populi</name>
    <dbReference type="NCBI Taxonomy" id="1812824"/>
    <lineage>
        <taxon>Bacteria</taxon>
        <taxon>Pseudomonadati</taxon>
        <taxon>Bacteroidota</taxon>
        <taxon>Sphingobacteriia</taxon>
        <taxon>Sphingobacteriales</taxon>
        <taxon>Sphingobacteriaceae</taxon>
        <taxon>Sphingobacterium</taxon>
    </lineage>
</organism>
<protein>
    <submittedName>
        <fullName evidence="1">Uncharacterized protein</fullName>
    </submittedName>
</protein>
<gene>
    <name evidence="1" type="ORF">ACFSQ6_03365</name>
</gene>
<comment type="caution">
    <text evidence="1">The sequence shown here is derived from an EMBL/GenBank/DDBJ whole genome shotgun (WGS) entry which is preliminary data.</text>
</comment>